<dbReference type="InterPro" id="IPR039034">
    <property type="entry name" value="INPP4"/>
</dbReference>
<sequence length="772" mass="86664">MEEDNAGDVCKFVQKLREGELAMRVRFGTLEFTAKLCTYGNLLVLQSTSRPMEPIVFVMERYHIRKDEDETPNLFPFSIVFADEILQLIPTSTEQREKLMLELATCSHTMTTARMDEVAYKFFTMQIIDGQNDDLSHGSTLQNYFLANPFSVTHNFAITSKMNLPLWRFSYKEVMWESKFSIMLPLEMIKLYKRWGREFANILESKQSFYPSTDIAGLQDTLRHVRDNLEIYEQSLEFLQGHSGALFRPSVEKTRVAYAPVPTNLHIQYFNVQGEAAKCIVTAGTASCLPLRFHHGGLEKLIDGVKISSQWMNRAFDLKQSELGDVKREIGELSRLLTPEKSALKTLDGIFIEISTGIKQVRERLKDMSNRIPDCDSISQALSYSTQLNNKVDGVLDAVSNQLEALTTQIISLDTKIATADVTDNGQELVFESIKSAIEISLNAELELCNTLSECLLLSFIRSLNRGKAITPYFHVQLRTDFVLSQAITIVATALLVRIQQGWPVDGNGNALPPLLIIFSWLSPYGDEKGMIEDATEAWSLLGQIVSFRFVPAPSTLSRSCIPIIGGKRTNIQVSLPIPHDVYELLPPNVARADGWRVQPAYFNLGINHEASLAQQWGGPALESQVNHTALLAMQNYVHSLPAINTVVKEALFELTNTINAEASRKNMEIFEKAMALAEALGVQVVIGCKSGKDRTSMGITLEQGRRLRETHGFDHDQVMEIVTCLRKDGVRRENCRKNIGKGAYAFSPFQMHFIPKTLRPPAGTYSSNITT</sequence>
<dbReference type="WBParaSite" id="MBELARI_LOCUS10569">
    <property type="protein sequence ID" value="MBELARI_LOCUS10569"/>
    <property type="gene ID" value="MBELARI_LOCUS10569"/>
</dbReference>
<name>A0AAF3E9H8_9BILA</name>
<keyword evidence="3" id="KW-1185">Reference proteome</keyword>
<keyword evidence="2" id="KW-0443">Lipid metabolism</keyword>
<dbReference type="PANTHER" id="PTHR12187">
    <property type="entry name" value="AGAP000124-PA"/>
    <property type="match status" value="1"/>
</dbReference>
<organism evidence="3 4">
    <name type="scientific">Mesorhabditis belari</name>
    <dbReference type="NCBI Taxonomy" id="2138241"/>
    <lineage>
        <taxon>Eukaryota</taxon>
        <taxon>Metazoa</taxon>
        <taxon>Ecdysozoa</taxon>
        <taxon>Nematoda</taxon>
        <taxon>Chromadorea</taxon>
        <taxon>Rhabditida</taxon>
        <taxon>Rhabditina</taxon>
        <taxon>Rhabditomorpha</taxon>
        <taxon>Rhabditoidea</taxon>
        <taxon>Rhabditidae</taxon>
        <taxon>Mesorhabditinae</taxon>
        <taxon>Mesorhabditis</taxon>
    </lineage>
</organism>
<dbReference type="GO" id="GO:0016316">
    <property type="term" value="F:phosphatidylinositol-3,4-bisphosphate 4-phosphatase activity"/>
    <property type="evidence" value="ECO:0007669"/>
    <property type="project" value="InterPro"/>
</dbReference>
<proteinExistence type="predicted"/>
<dbReference type="AlphaFoldDB" id="A0AAF3E9H8"/>
<dbReference type="GO" id="GO:0005737">
    <property type="term" value="C:cytoplasm"/>
    <property type="evidence" value="ECO:0007669"/>
    <property type="project" value="TreeGrafter"/>
</dbReference>
<reference evidence="4" key="1">
    <citation type="submission" date="2024-02" db="UniProtKB">
        <authorList>
            <consortium name="WormBaseParasite"/>
        </authorList>
    </citation>
    <scope>IDENTIFICATION</scope>
</reference>
<evidence type="ECO:0000256" key="2">
    <source>
        <dbReference type="ARBA" id="ARBA00023098"/>
    </source>
</evidence>
<protein>
    <submittedName>
        <fullName evidence="4">Uncharacterized protein</fullName>
    </submittedName>
</protein>
<evidence type="ECO:0000256" key="1">
    <source>
        <dbReference type="ARBA" id="ARBA00022801"/>
    </source>
</evidence>
<keyword evidence="1" id="KW-0378">Hydrolase</keyword>
<evidence type="ECO:0000313" key="4">
    <source>
        <dbReference type="WBParaSite" id="MBELARI_LOCUS10569"/>
    </source>
</evidence>
<dbReference type="PANTHER" id="PTHR12187:SF11">
    <property type="entry name" value="PHOSPHATIDYLINOSITOL-3,4-BISPHOSPHATE 4-PHOSPHATASE"/>
    <property type="match status" value="1"/>
</dbReference>
<dbReference type="Proteomes" id="UP000887575">
    <property type="component" value="Unassembled WGS sequence"/>
</dbReference>
<evidence type="ECO:0000313" key="3">
    <source>
        <dbReference type="Proteomes" id="UP000887575"/>
    </source>
</evidence>
<accession>A0AAF3E9H8</accession>